<feature type="compositionally biased region" description="Polar residues" evidence="7">
    <location>
        <begin position="1125"/>
        <end position="1147"/>
    </location>
</feature>
<keyword evidence="6" id="KW-0131">Cell cycle</keyword>
<dbReference type="GO" id="GO:0005634">
    <property type="term" value="C:nucleus"/>
    <property type="evidence" value="ECO:0007669"/>
    <property type="project" value="UniProtKB-SubCell"/>
</dbReference>
<dbReference type="InterPro" id="IPR022031">
    <property type="entry name" value="Rif1_N"/>
</dbReference>
<name>A0A3Q0SRY1_AMPCI</name>
<dbReference type="GO" id="GO:0000723">
    <property type="term" value="P:telomere maintenance"/>
    <property type="evidence" value="ECO:0007669"/>
    <property type="project" value="TreeGrafter"/>
</dbReference>
<keyword evidence="3" id="KW-0158">Chromosome</keyword>
<evidence type="ECO:0000313" key="9">
    <source>
        <dbReference type="Ensembl" id="ENSACIP00000022950.1"/>
    </source>
</evidence>
<evidence type="ECO:0000313" key="10">
    <source>
        <dbReference type="Proteomes" id="UP000261340"/>
    </source>
</evidence>
<feature type="compositionally biased region" description="Basic and acidic residues" evidence="7">
    <location>
        <begin position="1113"/>
        <end position="1124"/>
    </location>
</feature>
<dbReference type="GO" id="GO:0140445">
    <property type="term" value="C:chromosome, telomeric repeat region"/>
    <property type="evidence" value="ECO:0007669"/>
    <property type="project" value="TreeGrafter"/>
</dbReference>
<feature type="compositionally biased region" description="Polar residues" evidence="7">
    <location>
        <begin position="1630"/>
        <end position="1643"/>
    </location>
</feature>
<keyword evidence="10" id="KW-1185">Reference proteome</keyword>
<dbReference type="SUPFAM" id="SSF48371">
    <property type="entry name" value="ARM repeat"/>
    <property type="match status" value="1"/>
</dbReference>
<feature type="compositionally biased region" description="Basic and acidic residues" evidence="7">
    <location>
        <begin position="1421"/>
        <end position="1435"/>
    </location>
</feature>
<feature type="compositionally biased region" description="Basic and acidic residues" evidence="7">
    <location>
        <begin position="1663"/>
        <end position="1684"/>
    </location>
</feature>
<feature type="compositionally biased region" description="Polar residues" evidence="7">
    <location>
        <begin position="1401"/>
        <end position="1414"/>
    </location>
</feature>
<feature type="region of interest" description="Disordered" evidence="7">
    <location>
        <begin position="1705"/>
        <end position="1958"/>
    </location>
</feature>
<feature type="compositionally biased region" description="Basic and acidic residues" evidence="7">
    <location>
        <begin position="1846"/>
        <end position="1863"/>
    </location>
</feature>
<protein>
    <submittedName>
        <fullName evidence="9">Replication timing regulatory factor 1</fullName>
    </submittedName>
</protein>
<feature type="compositionally biased region" description="Polar residues" evidence="7">
    <location>
        <begin position="1827"/>
        <end position="1845"/>
    </location>
</feature>
<feature type="compositionally biased region" description="Basic and acidic residues" evidence="7">
    <location>
        <begin position="1780"/>
        <end position="1794"/>
    </location>
</feature>
<evidence type="ECO:0000256" key="4">
    <source>
        <dbReference type="ARBA" id="ARBA00022895"/>
    </source>
</evidence>
<feature type="region of interest" description="Disordered" evidence="7">
    <location>
        <begin position="2071"/>
        <end position="2144"/>
    </location>
</feature>
<comment type="subcellular location">
    <subcellularLocation>
        <location evidence="2">Chromosome</location>
        <location evidence="2">Telomere</location>
    </subcellularLocation>
    <subcellularLocation>
        <location evidence="1">Nucleus</location>
    </subcellularLocation>
</comment>
<feature type="compositionally biased region" description="Polar residues" evidence="7">
    <location>
        <begin position="1581"/>
        <end position="1590"/>
    </location>
</feature>
<dbReference type="OMA" id="NMRSTDY"/>
<feature type="compositionally biased region" description="Basic and acidic residues" evidence="7">
    <location>
        <begin position="2071"/>
        <end position="2086"/>
    </location>
</feature>
<feature type="compositionally biased region" description="Polar residues" evidence="7">
    <location>
        <begin position="1514"/>
        <end position="1537"/>
    </location>
</feature>
<dbReference type="Proteomes" id="UP000261340">
    <property type="component" value="Unplaced"/>
</dbReference>
<evidence type="ECO:0000256" key="1">
    <source>
        <dbReference type="ARBA" id="ARBA00004123"/>
    </source>
</evidence>
<feature type="compositionally biased region" description="Polar residues" evidence="7">
    <location>
        <begin position="1182"/>
        <end position="1225"/>
    </location>
</feature>
<feature type="compositionally biased region" description="Basic and acidic residues" evidence="7">
    <location>
        <begin position="1331"/>
        <end position="1340"/>
    </location>
</feature>
<sequence length="2196" mass="241077">MATAGPPSASSFLPLLESLEDNTAGQSEQTDAYLTIANRLSGEEGRQFLPAVEKHFPRLGKDHITSPNAELSQAALQALGFCVYHSHVVSGVSGKLISELLSALCSLVAKSADKNTCTRALWVISKQNFPAEVPSILGTLESVWKREDIHSVVMEHEALNVIIRMLEQVPSQMGEGAVQWANLVIPLVVHSASKVRLRAAAAMEMGMPLLLEKQTEVAAVIEPMMSTKLIPELQKLFMSKNETNVLKLWPLFVKLLGKLLHRGGPFINSLLHLEELGFRSSSPTIKKIAFLAWKSLIDNFALNPDILCSAKRMKLLMQPLTSIHVRTEALLLTKVEVWWYLVVQLGPNLSPNFDQVRVPVFVLGRYQTIIAVTPGTPKTGTPGFNSPTNTSRISLNSSIQLTSAIPSIQLLGLEMLLHYFLGPEVVAAAAKNKLTLSLEPLNHPLLSGASSFTKHAAVLISNTRDGFTNIGKDAPGNKKDRQGSEVLTLMLQALQSIITSEALRADRVLVLFEATVKGIPQRVLSSASYQVGKMDVLNGTPALFLILLLYNSSMLPAYIKDERFFHCLQTLVGCGLSGPTSPLAFAEAVLGAISFSAGSLQNQEQLLRMWSVMVSSLTDIITQTNEVNQGDALEHNFSAVHSALMLPITHLLHGSPLPQVAQKSMLSSWSKLYKVFARCSALVVTAEENICCEELCAKMAASIDRETLMVPSTLNAVASILHVMVECVDFSPYTPQFQQKLKSPHTPVNWMRKRNKALGNLFMFQSLLVQCLEVYLDAPETSSEATGLALVSILSALFTNLVLASAVQEALNSMIQPLTLFYKHAASDPPKFNSQLLGKVGLKSFFFFFFFLPLLCLQTRSTLAYNDELLAVLSPLLCVVLSHKNKHLRTSVTHFWNSTFANAVSLTYPDEIRPVLSQVKQKTPIILPGFEVVSVPDELSGQYSSENSQLETKLSGMPVSSVGKRDSLLGKTAELKEKSSIKNPKPVSTKLDFGSPKPPRREVLEEEASIDFVFIPPEVKERVLTEHQKEVKRTKRVDIPAMYNNLDASLDTTAFTQYTQSQEDSFYESNGKLLSYKLECIKAEWRLLKTCQKVTSSSEIIPKCADVLMEEHPKSDDVDMESKEGTSPNISASSDLVSGTPQKSNSRRQSFITLEKYAEGKPASPSTASSFTGPLVKISNSQECSKTNKTSASQASRPVTTPDSQDSQSPQTGECNSQCSVSNIPESPRRPKDCRTKTEPVKLTERLCSDSVEDEDVIPDTQTEMESTERASVSQEIIPSSQEEESESALEDSQSSSSPTSLEVSDKDGLDKKVLPDKKEYDQTGTHTHVKQTEKDKEPDTDSQTVSHSQTDTKSQELVLVGQTENDGEKLKDSEMVMSSPQVKGQSQESEPVGNAEKDSQVVTSSPVYESQVVTSTTKKLSKELLKDEHNKVETIEDSQVITPSSTDSHSKRRSRRSKASSEVAESEEKNYNTDSLGRQTRSNSQITGSVVSQAEAQSGGRTRRSKVLEEQSKSNPSYTPESSQSLDLPGLESSQGKGRYSIRRSAPALLASMESSESESPEVTENSVSPKKKRGRKSRASLQSLPTIESKNKIDNMEKVDSSAFPESDIQSTESKDVTDLEESKPQDLPSSESIQCTGTVQSKEELPMEVDIVVVPETEANDSKQRSVSASEREQTNRDDLSTHNTGDSEIIESVEICSEKAPEELPHNPCLSTVETLVPPDETTQRVQVWGSSKEKVDQVLESGEVVTEKQKLDSKSDPQGHLEEDTAEGHSQNQMERQEVAGERSKEEQHAASNQHSEASAEEETTPLAESKKDGEITEEEQNTASTDALTDVCSTSLSSEHTSKGDFQDSPVKQKDLEAVMGPDVGHSPNSGRTRGTWSPSASPSTSILKKGQKRPLEVDTPSPLVKSRRVSFANPIQQQETADDIDRRSPAIRTSSPRRSRVTSIPQPKHITTPTKGLVILSPRNLHSPGYKSSKKCLISEMGQEPRPVSKDCIYPALVGCSTPVEAVLPQISSNMWSRGFGQLVRARNIKTVGDLSALTPSEIKTLPVRSPKISNVKKALKLYEQQRKGRGGDELKSFDETEMMTSELEETSAPQNPEEENKPSDGRPEQDASRNHTPEMPDGDQKLEGQLPPDSLPSEVEALSHRMTPQELRVCSPQQLVDMHDQLGGMMRRVVAELQTRLCQTDCKH</sequence>
<accession>A0A3Q0SRY1</accession>
<reference evidence="9" key="2">
    <citation type="submission" date="2025-09" db="UniProtKB">
        <authorList>
            <consortium name="Ensembl"/>
        </authorList>
    </citation>
    <scope>IDENTIFICATION</scope>
</reference>
<evidence type="ECO:0000256" key="2">
    <source>
        <dbReference type="ARBA" id="ARBA00004574"/>
    </source>
</evidence>
<feature type="compositionally biased region" description="Basic and acidic residues" evidence="7">
    <location>
        <begin position="1591"/>
        <end position="1602"/>
    </location>
</feature>
<dbReference type="Gene3D" id="1.25.10.10">
    <property type="entry name" value="Leucine-rich Repeat Variant"/>
    <property type="match status" value="1"/>
</dbReference>
<evidence type="ECO:0000256" key="6">
    <source>
        <dbReference type="ARBA" id="ARBA00023306"/>
    </source>
</evidence>
<feature type="compositionally biased region" description="Basic and acidic residues" evidence="7">
    <location>
        <begin position="2106"/>
        <end position="2134"/>
    </location>
</feature>
<dbReference type="CDD" id="cd14267">
    <property type="entry name" value="Rif1_CTD_C-II_like"/>
    <property type="match status" value="1"/>
</dbReference>
<feature type="compositionally biased region" description="Basic and acidic residues" evidence="7">
    <location>
        <begin position="1227"/>
        <end position="1248"/>
    </location>
</feature>
<feature type="compositionally biased region" description="Polar residues" evidence="7">
    <location>
        <begin position="1873"/>
        <end position="1893"/>
    </location>
</feature>
<reference evidence="9" key="1">
    <citation type="submission" date="2025-08" db="UniProtKB">
        <authorList>
            <consortium name="Ensembl"/>
        </authorList>
    </citation>
    <scope>IDENTIFICATION</scope>
</reference>
<evidence type="ECO:0000259" key="8">
    <source>
        <dbReference type="Pfam" id="PF12231"/>
    </source>
</evidence>
<feature type="compositionally biased region" description="Low complexity" evidence="7">
    <location>
        <begin position="1546"/>
        <end position="1556"/>
    </location>
</feature>
<dbReference type="GeneTree" id="ENSGT00390000012204"/>
<dbReference type="PANTHER" id="PTHR22928:SF3">
    <property type="entry name" value="TELOMERE-ASSOCIATED PROTEIN RIF1"/>
    <property type="match status" value="1"/>
</dbReference>
<dbReference type="PANTHER" id="PTHR22928">
    <property type="entry name" value="TELOMERE-ASSOCIATED PROTEIN RIF1"/>
    <property type="match status" value="1"/>
</dbReference>
<evidence type="ECO:0000256" key="5">
    <source>
        <dbReference type="ARBA" id="ARBA00023242"/>
    </source>
</evidence>
<feature type="compositionally biased region" description="Polar residues" evidence="7">
    <location>
        <begin position="1473"/>
        <end position="1501"/>
    </location>
</feature>
<feature type="compositionally biased region" description="Polar residues" evidence="7">
    <location>
        <begin position="1377"/>
        <end position="1390"/>
    </location>
</feature>
<feature type="compositionally biased region" description="Basic and acidic residues" evidence="7">
    <location>
        <begin position="1750"/>
        <end position="1772"/>
    </location>
</feature>
<feature type="region of interest" description="Disordered" evidence="7">
    <location>
        <begin position="1182"/>
        <end position="1693"/>
    </location>
</feature>
<feature type="compositionally biased region" description="Basic residues" evidence="7">
    <location>
        <begin position="1571"/>
        <end position="1580"/>
    </location>
</feature>
<keyword evidence="4" id="KW-0779">Telomere</keyword>
<feature type="region of interest" description="Disordered" evidence="7">
    <location>
        <begin position="976"/>
        <end position="1000"/>
    </location>
</feature>
<feature type="compositionally biased region" description="Low complexity" evidence="7">
    <location>
        <begin position="1272"/>
        <end position="1281"/>
    </location>
</feature>
<proteinExistence type="predicted"/>
<dbReference type="Ensembl" id="ENSACIT00000023559.1">
    <property type="protein sequence ID" value="ENSACIP00000022950.1"/>
    <property type="gene ID" value="ENSACIG00000017765.1"/>
</dbReference>
<evidence type="ECO:0000256" key="7">
    <source>
        <dbReference type="SAM" id="MobiDB-lite"/>
    </source>
</evidence>
<dbReference type="InterPro" id="IPR011989">
    <property type="entry name" value="ARM-like"/>
</dbReference>
<evidence type="ECO:0000256" key="3">
    <source>
        <dbReference type="ARBA" id="ARBA00022454"/>
    </source>
</evidence>
<dbReference type="Pfam" id="PF12231">
    <property type="entry name" value="Rif1_N"/>
    <property type="match status" value="1"/>
</dbReference>
<dbReference type="InterPro" id="IPR016024">
    <property type="entry name" value="ARM-type_fold"/>
</dbReference>
<organism evidence="9 10">
    <name type="scientific">Amphilophus citrinellus</name>
    <name type="common">Midas cichlid</name>
    <name type="synonym">Cichlasoma citrinellum</name>
    <dbReference type="NCBI Taxonomy" id="61819"/>
    <lineage>
        <taxon>Eukaryota</taxon>
        <taxon>Metazoa</taxon>
        <taxon>Chordata</taxon>
        <taxon>Craniata</taxon>
        <taxon>Vertebrata</taxon>
        <taxon>Euteleostomi</taxon>
        <taxon>Actinopterygii</taxon>
        <taxon>Neopterygii</taxon>
        <taxon>Teleostei</taxon>
        <taxon>Neoteleostei</taxon>
        <taxon>Acanthomorphata</taxon>
        <taxon>Ovalentaria</taxon>
        <taxon>Cichlomorphae</taxon>
        <taxon>Cichliformes</taxon>
        <taxon>Cichlidae</taxon>
        <taxon>New World cichlids</taxon>
        <taxon>Cichlasomatinae</taxon>
        <taxon>Heroini</taxon>
        <taxon>Amphilophus</taxon>
    </lineage>
</organism>
<keyword evidence="5" id="KW-0539">Nucleus</keyword>
<feature type="domain" description="Telomere-associated protein Rif1 N-terminal" evidence="8">
    <location>
        <begin position="26"/>
        <end position="356"/>
    </location>
</feature>
<feature type="compositionally biased region" description="Polar residues" evidence="7">
    <location>
        <begin position="1342"/>
        <end position="1353"/>
    </location>
</feature>
<feature type="compositionally biased region" description="Basic and acidic residues" evidence="7">
    <location>
        <begin position="1304"/>
        <end position="1322"/>
    </location>
</feature>
<feature type="region of interest" description="Disordered" evidence="7">
    <location>
        <begin position="1113"/>
        <end position="1147"/>
    </location>
</feature>
<feature type="compositionally biased region" description="Basic and acidic residues" evidence="7">
    <location>
        <begin position="1615"/>
        <end position="1627"/>
    </location>
</feature>